<dbReference type="PROSITE" id="PS50206">
    <property type="entry name" value="RHODANESE_3"/>
    <property type="match status" value="2"/>
</dbReference>
<reference evidence="5" key="1">
    <citation type="journal article" date="2019" name="Int. J. Syst. Evol. Microbiol.">
        <title>The Global Catalogue of Microorganisms (GCM) 10K type strain sequencing project: providing services to taxonomists for standard genome sequencing and annotation.</title>
        <authorList>
            <consortium name="The Broad Institute Genomics Platform"/>
            <consortium name="The Broad Institute Genome Sequencing Center for Infectious Disease"/>
            <person name="Wu L."/>
            <person name="Ma J."/>
        </authorList>
    </citation>
    <scope>NUCLEOTIDE SEQUENCE [LARGE SCALE GENOMIC DNA]</scope>
    <source>
        <strain evidence="5">CGMCC 1.10992</strain>
    </source>
</reference>
<name>A0ABW4XQQ4_9GAMM</name>
<dbReference type="PANTHER" id="PTHR11364">
    <property type="entry name" value="THIOSULFATE SULFERTANSFERASE"/>
    <property type="match status" value="1"/>
</dbReference>
<evidence type="ECO:0000313" key="5">
    <source>
        <dbReference type="Proteomes" id="UP001597380"/>
    </source>
</evidence>
<dbReference type="EC" id="2.8.1.-" evidence="4"/>
<dbReference type="RefSeq" id="WP_345339490.1">
    <property type="nucleotide sequence ID" value="NZ_BAABLI010000009.1"/>
</dbReference>
<keyword evidence="5" id="KW-1185">Reference proteome</keyword>
<accession>A0ABW4XQQ4</accession>
<dbReference type="InterPro" id="IPR001763">
    <property type="entry name" value="Rhodanese-like_dom"/>
</dbReference>
<gene>
    <name evidence="4" type="ORF">ACFSJ3_12395</name>
</gene>
<keyword evidence="2" id="KW-0677">Repeat</keyword>
<dbReference type="EMBL" id="JBHUHT010000013">
    <property type="protein sequence ID" value="MFD2096788.1"/>
    <property type="molecule type" value="Genomic_DNA"/>
</dbReference>
<sequence length="280" mass="30313">MLPVISVEALAALIGQPELVIFDATMLMPTPQGKVAYQPSEMIPGAKYFNFDTEICDKSASLPHMMPPADQFQAQVRELGVNQDSHIVVYDTLGLFSAARAWWMFRAMGHKKVQVLDGGLPAWKAAGSPTTDDMVTTLDSGNFVAKPQVGIFCDAAVVLEALNQEEVCVLDARGRERFLGQAAEPRPGMRSGHMPGAKNLPFASLLNADGTLKPIEQLRPLFEPQAGDAEKFIFSCGSGVTACILALVAELLGHHSLTVYDGSWSEWGSRQDLPVTQDEP</sequence>
<dbReference type="Proteomes" id="UP001597380">
    <property type="component" value="Unassembled WGS sequence"/>
</dbReference>
<dbReference type="InterPro" id="IPR045078">
    <property type="entry name" value="TST/MPST-like"/>
</dbReference>
<evidence type="ECO:0000256" key="2">
    <source>
        <dbReference type="ARBA" id="ARBA00022737"/>
    </source>
</evidence>
<feature type="domain" description="Rhodanese" evidence="3">
    <location>
        <begin position="163"/>
        <end position="276"/>
    </location>
</feature>
<dbReference type="Gene3D" id="3.40.250.10">
    <property type="entry name" value="Rhodanese-like domain"/>
    <property type="match status" value="2"/>
</dbReference>
<keyword evidence="1 4" id="KW-0808">Transferase</keyword>
<dbReference type="SMART" id="SM00450">
    <property type="entry name" value="RHOD"/>
    <property type="match status" value="2"/>
</dbReference>
<comment type="caution">
    <text evidence="4">The sequence shown here is derived from an EMBL/GenBank/DDBJ whole genome shotgun (WGS) entry which is preliminary data.</text>
</comment>
<proteinExistence type="predicted"/>
<evidence type="ECO:0000259" key="3">
    <source>
        <dbReference type="PROSITE" id="PS50206"/>
    </source>
</evidence>
<dbReference type="GO" id="GO:0016740">
    <property type="term" value="F:transferase activity"/>
    <property type="evidence" value="ECO:0007669"/>
    <property type="project" value="UniProtKB-KW"/>
</dbReference>
<evidence type="ECO:0000313" key="4">
    <source>
        <dbReference type="EMBL" id="MFD2096788.1"/>
    </source>
</evidence>
<dbReference type="CDD" id="cd01448">
    <property type="entry name" value="TST_Repeat_1"/>
    <property type="match status" value="1"/>
</dbReference>
<organism evidence="4 5">
    <name type="scientific">Corallincola platygyrae</name>
    <dbReference type="NCBI Taxonomy" id="1193278"/>
    <lineage>
        <taxon>Bacteria</taxon>
        <taxon>Pseudomonadati</taxon>
        <taxon>Pseudomonadota</taxon>
        <taxon>Gammaproteobacteria</taxon>
        <taxon>Alteromonadales</taxon>
        <taxon>Psychromonadaceae</taxon>
        <taxon>Corallincola</taxon>
    </lineage>
</organism>
<dbReference type="InterPro" id="IPR036873">
    <property type="entry name" value="Rhodanese-like_dom_sf"/>
</dbReference>
<evidence type="ECO:0000256" key="1">
    <source>
        <dbReference type="ARBA" id="ARBA00022679"/>
    </source>
</evidence>
<dbReference type="SUPFAM" id="SSF52821">
    <property type="entry name" value="Rhodanese/Cell cycle control phosphatase"/>
    <property type="match status" value="2"/>
</dbReference>
<dbReference type="Pfam" id="PF00581">
    <property type="entry name" value="Rhodanese"/>
    <property type="match status" value="2"/>
</dbReference>
<dbReference type="CDD" id="cd01449">
    <property type="entry name" value="TST_Repeat_2"/>
    <property type="match status" value="1"/>
</dbReference>
<protein>
    <submittedName>
        <fullName evidence="4">Sulfurtransferase</fullName>
        <ecNumber evidence="4">2.8.1.-</ecNumber>
    </submittedName>
</protein>
<feature type="domain" description="Rhodanese" evidence="3">
    <location>
        <begin position="15"/>
        <end position="132"/>
    </location>
</feature>
<dbReference type="PANTHER" id="PTHR11364:SF27">
    <property type="entry name" value="SULFURTRANSFERASE"/>
    <property type="match status" value="1"/>
</dbReference>